<evidence type="ECO:0000313" key="11">
    <source>
        <dbReference type="Proteomes" id="UP000244066"/>
    </source>
</evidence>
<evidence type="ECO:0000259" key="9">
    <source>
        <dbReference type="Pfam" id="PF03104"/>
    </source>
</evidence>
<dbReference type="InterPro" id="IPR023211">
    <property type="entry name" value="DNA_pol_palm_dom_sf"/>
</dbReference>
<dbReference type="Gene3D" id="1.10.132.60">
    <property type="entry name" value="DNA polymerase family B, C-terminal domain"/>
    <property type="match status" value="1"/>
</dbReference>
<feature type="domain" description="DNA-directed DNA polymerase family B multifunctional" evidence="8">
    <location>
        <begin position="422"/>
        <end position="810"/>
    </location>
</feature>
<dbReference type="GO" id="GO:0003677">
    <property type="term" value="F:DNA binding"/>
    <property type="evidence" value="ECO:0007669"/>
    <property type="project" value="UniProtKB-KW"/>
</dbReference>
<dbReference type="Gene3D" id="1.10.287.690">
    <property type="entry name" value="Helix hairpin bin"/>
    <property type="match status" value="1"/>
</dbReference>
<evidence type="ECO:0000256" key="2">
    <source>
        <dbReference type="ARBA" id="ARBA00022679"/>
    </source>
</evidence>
<protein>
    <recommendedName>
        <fullName evidence="7">DNA polymerase</fullName>
        <ecNumber evidence="7">2.7.7.7</ecNumber>
    </recommendedName>
</protein>
<dbReference type="Proteomes" id="UP000244066">
    <property type="component" value="Unassembled WGS sequence"/>
</dbReference>
<organism evidence="10 11">
    <name type="scientific">Candidatus Terraquivivens tikiterensis</name>
    <dbReference type="NCBI Taxonomy" id="1980982"/>
    <lineage>
        <taxon>Archaea</taxon>
        <taxon>Nitrososphaerota</taxon>
        <taxon>Candidatus Wolframiiraptoraceae</taxon>
        <taxon>Candidatus Terraquivivens</taxon>
    </lineage>
</organism>
<accession>A0A2R7Y9Z9</accession>
<keyword evidence="3 7" id="KW-0548">Nucleotidyltransferase</keyword>
<comment type="caution">
    <text evidence="10">The sequence shown here is derived from an EMBL/GenBank/DDBJ whole genome shotgun (WGS) entry which is preliminary data.</text>
</comment>
<dbReference type="SMART" id="SM00486">
    <property type="entry name" value="POLBc"/>
    <property type="match status" value="1"/>
</dbReference>
<gene>
    <name evidence="10" type="ORF">B9J98_00535</name>
</gene>
<dbReference type="PROSITE" id="PS00116">
    <property type="entry name" value="DNA_POLYMERASE_B"/>
    <property type="match status" value="1"/>
</dbReference>
<keyword evidence="2 7" id="KW-0808">Transferase</keyword>
<dbReference type="InterPro" id="IPR006172">
    <property type="entry name" value="DNA-dir_DNA_pol_B"/>
</dbReference>
<dbReference type="InterPro" id="IPR043502">
    <property type="entry name" value="DNA/RNA_pol_sf"/>
</dbReference>
<dbReference type="EMBL" id="NDWU01000001">
    <property type="protein sequence ID" value="PUA34364.1"/>
    <property type="molecule type" value="Genomic_DNA"/>
</dbReference>
<evidence type="ECO:0000256" key="6">
    <source>
        <dbReference type="ARBA" id="ARBA00049244"/>
    </source>
</evidence>
<dbReference type="SUPFAM" id="SSF56672">
    <property type="entry name" value="DNA/RNA polymerases"/>
    <property type="match status" value="1"/>
</dbReference>
<evidence type="ECO:0000256" key="5">
    <source>
        <dbReference type="ARBA" id="ARBA00023125"/>
    </source>
</evidence>
<sequence length="848" mass="96473">MSTVAQGFYGTHQTSLEDWAKAAGKVLYLLSSAYDGQAGKAYLKMLDPEREEVIILYDESGHKPYCYSKLSIDELSNNQELRARGAVGFVSEKKYDLLHDQEVTLVKIIANDPLAIGGRSNSIRELITAWEADIPYHLCYLYDKGLIPGMPYIVADGKFTMVTASEETVNQIMAMAKQLADIRGEDAEEVRRWLSILEAQYPRIKHVSIDIEVLAPVTTRVPSPSKAEDPVVAISFVGSDGFRAVFLLKKEGAAGDLRQEGFEVRLFEDERTMLEEAFSIMGSYPLVATFNGDDFDLPYLKNRGDRLGIPKEKNPIVLSREGATLRRGIHVDLYRLFLNKSIQVYAFDNKYRENTLEAISRALVGKGKVEIEKPISELSLEELARYSFWDAALVHELLTFNDSLLIKLLIILARISRMTVEDVCRHGVSGWIKSLLYFEHRRRGYLIPRQDELLQEKGATTTKAVIEGKKYRGALVAEPMAGVHFGVTVLDFASLYPSALKEWNLSYETVRCPHEECRDNLVPETGHWVCKKRRGLQSLLIGALRDIRINWYKPKSGDKTLQPEVRSWYEVVQRALKVLLNASYGVFGFSNFQLYCPPVAESTAAIGRYAFTRTLRKAKELGIHVVYGDTDSLFLKTDNPKLIEELISWAKGTLRLDLEVDKVYRYVVFSTRKKNYLGVTTKDVVDVKGLTGKKRHIPMFIKEAFDKMLEEFKKVQSEEDFEQARQNLQNLLRTWYYRLKNGQFELKDLAFKVMLSKMPEKYTKTTPQHVKAARKLEAVGVQLSAGDIISFVKTKDKDGVRPLQLARPEQVDVDKYIDYMRSTFEQVLDALGIDFDKMVGVSSLESFM</sequence>
<reference evidence="10 11" key="1">
    <citation type="submission" date="2017-04" db="EMBL/GenBank/DDBJ databases">
        <title>Draft Aigarchaeota genome from a New Zealand hot spring.</title>
        <authorList>
            <person name="Reysenbach A.-L."/>
            <person name="Donaho J.A."/>
            <person name="Gerhart J."/>
            <person name="Kelley J.F."/>
            <person name="Kouba K."/>
            <person name="Podar M."/>
            <person name="Stott M."/>
        </authorList>
    </citation>
    <scope>NUCLEOTIDE SEQUENCE [LARGE SCALE GENOMIC DNA]</scope>
    <source>
        <strain evidence="10">NZ13_MG1</strain>
    </source>
</reference>
<dbReference type="InterPro" id="IPR050240">
    <property type="entry name" value="DNA_pol_type-B"/>
</dbReference>
<dbReference type="InterPro" id="IPR036397">
    <property type="entry name" value="RNaseH_sf"/>
</dbReference>
<keyword evidence="5 7" id="KW-0238">DNA-binding</keyword>
<dbReference type="GO" id="GO:0000166">
    <property type="term" value="F:nucleotide binding"/>
    <property type="evidence" value="ECO:0007669"/>
    <property type="project" value="InterPro"/>
</dbReference>
<evidence type="ECO:0000256" key="7">
    <source>
        <dbReference type="RuleBase" id="RU000442"/>
    </source>
</evidence>
<dbReference type="Gene3D" id="3.90.1600.10">
    <property type="entry name" value="Palm domain of DNA polymerase"/>
    <property type="match status" value="1"/>
</dbReference>
<proteinExistence type="inferred from homology"/>
<dbReference type="GO" id="GO:0006261">
    <property type="term" value="P:DNA-templated DNA replication"/>
    <property type="evidence" value="ECO:0007669"/>
    <property type="project" value="TreeGrafter"/>
</dbReference>
<feature type="domain" description="DNA-directed DNA polymerase family B exonuclease" evidence="9">
    <location>
        <begin position="129"/>
        <end position="340"/>
    </location>
</feature>
<evidence type="ECO:0000256" key="1">
    <source>
        <dbReference type="ARBA" id="ARBA00005755"/>
    </source>
</evidence>
<keyword evidence="4 7" id="KW-0239">DNA-directed DNA polymerase</keyword>
<dbReference type="Gene3D" id="3.30.342.10">
    <property type="entry name" value="DNA Polymerase, chain B, domain 1"/>
    <property type="match status" value="1"/>
</dbReference>
<dbReference type="SUPFAM" id="SSF53098">
    <property type="entry name" value="Ribonuclease H-like"/>
    <property type="match status" value="1"/>
</dbReference>
<dbReference type="InterPro" id="IPR017964">
    <property type="entry name" value="DNA-dir_DNA_pol_B_CS"/>
</dbReference>
<dbReference type="InterPro" id="IPR006133">
    <property type="entry name" value="DNA-dir_DNA_pol_B_exonuc"/>
</dbReference>
<dbReference type="NCBIfam" id="NF004417">
    <property type="entry name" value="PRK05761.1-3"/>
    <property type="match status" value="1"/>
</dbReference>
<dbReference type="InterPro" id="IPR006134">
    <property type="entry name" value="DNA-dir_DNA_pol_B_multi_dom"/>
</dbReference>
<dbReference type="Pfam" id="PF00136">
    <property type="entry name" value="DNA_pol_B"/>
    <property type="match status" value="1"/>
</dbReference>
<dbReference type="PANTHER" id="PTHR10322">
    <property type="entry name" value="DNA POLYMERASE CATALYTIC SUBUNIT"/>
    <property type="match status" value="1"/>
</dbReference>
<dbReference type="GO" id="GO:0003887">
    <property type="term" value="F:DNA-directed DNA polymerase activity"/>
    <property type="evidence" value="ECO:0007669"/>
    <property type="project" value="UniProtKB-KW"/>
</dbReference>
<dbReference type="PANTHER" id="PTHR10322:SF20">
    <property type="entry name" value="DNA POLYMERASE 1"/>
    <property type="match status" value="1"/>
</dbReference>
<dbReference type="PRINTS" id="PR00106">
    <property type="entry name" value="DNAPOLB"/>
</dbReference>
<evidence type="ECO:0000256" key="3">
    <source>
        <dbReference type="ARBA" id="ARBA00022695"/>
    </source>
</evidence>
<comment type="similarity">
    <text evidence="1 7">Belongs to the DNA polymerase type-B family.</text>
</comment>
<dbReference type="InterPro" id="IPR012337">
    <property type="entry name" value="RNaseH-like_sf"/>
</dbReference>
<keyword evidence="7" id="KW-0235">DNA replication</keyword>
<dbReference type="AlphaFoldDB" id="A0A2R7Y9Z9"/>
<dbReference type="EC" id="2.7.7.7" evidence="7"/>
<dbReference type="InterPro" id="IPR042087">
    <property type="entry name" value="DNA_pol_B_thumb"/>
</dbReference>
<evidence type="ECO:0000256" key="4">
    <source>
        <dbReference type="ARBA" id="ARBA00022932"/>
    </source>
</evidence>
<dbReference type="Pfam" id="PF03104">
    <property type="entry name" value="DNA_pol_B_exo1"/>
    <property type="match status" value="1"/>
</dbReference>
<evidence type="ECO:0000259" key="8">
    <source>
        <dbReference type="Pfam" id="PF00136"/>
    </source>
</evidence>
<name>A0A2R7Y9Z9_9ARCH</name>
<dbReference type="Gene3D" id="3.30.420.10">
    <property type="entry name" value="Ribonuclease H-like superfamily/Ribonuclease H"/>
    <property type="match status" value="1"/>
</dbReference>
<evidence type="ECO:0000313" key="10">
    <source>
        <dbReference type="EMBL" id="PUA34364.1"/>
    </source>
</evidence>
<comment type="catalytic activity">
    <reaction evidence="6 7">
        <text>DNA(n) + a 2'-deoxyribonucleoside 5'-triphosphate = DNA(n+1) + diphosphate</text>
        <dbReference type="Rhea" id="RHEA:22508"/>
        <dbReference type="Rhea" id="RHEA-COMP:17339"/>
        <dbReference type="Rhea" id="RHEA-COMP:17340"/>
        <dbReference type="ChEBI" id="CHEBI:33019"/>
        <dbReference type="ChEBI" id="CHEBI:61560"/>
        <dbReference type="ChEBI" id="CHEBI:173112"/>
        <dbReference type="EC" id="2.7.7.7"/>
    </reaction>
</comment>